<keyword evidence="3" id="KW-1185">Reference proteome</keyword>
<reference evidence="2 3" key="1">
    <citation type="journal article" date="2019" name="Int. J. Syst. Evol. Microbiol.">
        <title>The Global Catalogue of Microorganisms (GCM) 10K type strain sequencing project: providing services to taxonomists for standard genome sequencing and annotation.</title>
        <authorList>
            <consortium name="The Broad Institute Genomics Platform"/>
            <consortium name="The Broad Institute Genome Sequencing Center for Infectious Disease"/>
            <person name="Wu L."/>
            <person name="Ma J."/>
        </authorList>
    </citation>
    <scope>NUCLEOTIDE SEQUENCE [LARGE SCALE GENOMIC DNA]</scope>
    <source>
        <strain evidence="2 3">CGMCC 1.3239</strain>
    </source>
</reference>
<dbReference type="EMBL" id="JBHSWW010000203">
    <property type="protein sequence ID" value="MFC6754144.1"/>
    <property type="molecule type" value="Genomic_DNA"/>
</dbReference>
<gene>
    <name evidence="2" type="ORF">ACFQEU_11830</name>
</gene>
<evidence type="ECO:0000259" key="1">
    <source>
        <dbReference type="Pfam" id="PF24035"/>
    </source>
</evidence>
<evidence type="ECO:0000313" key="2">
    <source>
        <dbReference type="EMBL" id="MFC6754144.1"/>
    </source>
</evidence>
<dbReference type="AlphaFoldDB" id="A0ABD5SFG0"/>
<dbReference type="RefSeq" id="WP_379782373.1">
    <property type="nucleotide sequence ID" value="NZ_JBHSWW010000203.1"/>
</dbReference>
<proteinExistence type="predicted"/>
<dbReference type="Pfam" id="PF24035">
    <property type="entry name" value="DUF7344"/>
    <property type="match status" value="1"/>
</dbReference>
<feature type="domain" description="DUF7344" evidence="1">
    <location>
        <begin position="21"/>
        <end position="101"/>
    </location>
</feature>
<dbReference type="InterPro" id="IPR055768">
    <property type="entry name" value="DUF7344"/>
</dbReference>
<name>A0ABD5SFG0_9EURY</name>
<protein>
    <recommendedName>
        <fullName evidence="1">DUF7344 domain-containing protein</fullName>
    </recommendedName>
</protein>
<comment type="caution">
    <text evidence="2">The sequence shown here is derived from an EMBL/GenBank/DDBJ whole genome shotgun (WGS) entry which is preliminary data.</text>
</comment>
<organism evidence="2 3">
    <name type="scientific">Halorubrum tibetense</name>
    <dbReference type="NCBI Taxonomy" id="175631"/>
    <lineage>
        <taxon>Archaea</taxon>
        <taxon>Methanobacteriati</taxon>
        <taxon>Methanobacteriota</taxon>
        <taxon>Stenosarchaea group</taxon>
        <taxon>Halobacteria</taxon>
        <taxon>Halobacteriales</taxon>
        <taxon>Haloferacaceae</taxon>
        <taxon>Halorubrum</taxon>
    </lineage>
</organism>
<evidence type="ECO:0000313" key="3">
    <source>
        <dbReference type="Proteomes" id="UP001596442"/>
    </source>
</evidence>
<sequence>MSEKRLQKVEIAQTERMANMYECLTSTRRCYVIKILEETNSEAIPVRSLARQITAIEQGIQVEHATGKPYRSVYNTLVQTHLSVLDELDIVDYQADGKMVTEGEALNDALGLLQILSES</sequence>
<accession>A0ABD5SFG0</accession>
<dbReference type="Proteomes" id="UP001596442">
    <property type="component" value="Unassembled WGS sequence"/>
</dbReference>